<evidence type="ECO:0000256" key="3">
    <source>
        <dbReference type="ARBA" id="ARBA00022989"/>
    </source>
</evidence>
<dbReference type="NCBIfam" id="TIGR01593">
    <property type="entry name" value="holin_tox_secr"/>
    <property type="match status" value="1"/>
</dbReference>
<gene>
    <name evidence="7" type="ORF">NRIC_29260</name>
</gene>
<keyword evidence="4 6" id="KW-0472">Membrane</keyword>
<proteinExistence type="inferred from homology"/>
<keyword evidence="8" id="KW-1185">Reference proteome</keyword>
<evidence type="ECO:0000256" key="6">
    <source>
        <dbReference type="SAM" id="Phobius"/>
    </source>
</evidence>
<organism evidence="7 8">
    <name type="scientific">Enterococcus florum</name>
    <dbReference type="NCBI Taxonomy" id="2480627"/>
    <lineage>
        <taxon>Bacteria</taxon>
        <taxon>Bacillati</taxon>
        <taxon>Bacillota</taxon>
        <taxon>Bacilli</taxon>
        <taxon>Lactobacillales</taxon>
        <taxon>Enterococcaceae</taxon>
        <taxon>Enterococcus</taxon>
    </lineage>
</organism>
<evidence type="ECO:0000256" key="5">
    <source>
        <dbReference type="ARBA" id="ARBA00023600"/>
    </source>
</evidence>
<accession>A0A4P5PAA9</accession>
<dbReference type="RefSeq" id="WP_146623436.1">
    <property type="nucleotide sequence ID" value="NZ_BJCC01000025.1"/>
</dbReference>
<keyword evidence="2 6" id="KW-0812">Transmembrane</keyword>
<comment type="subcellular location">
    <subcellularLocation>
        <location evidence="1">Membrane</location>
        <topology evidence="1">Multi-pass membrane protein</topology>
    </subcellularLocation>
</comment>
<evidence type="ECO:0000313" key="7">
    <source>
        <dbReference type="EMBL" id="GCF95035.1"/>
    </source>
</evidence>
<comment type="similarity">
    <text evidence="5">Belongs to the bacteriophage holin family. Cp-1 holin subfamily.</text>
</comment>
<dbReference type="OrthoDB" id="88184at2"/>
<name>A0A4P5PAA9_9ENTE</name>
<sequence length="129" mass="14705">MDKLFTIETLTFSVLGGILLQLLGGMDTILHGLIFLTVFDYFTGLAKAWKRKEINSRIGSHGLIKKAMIYLVIALSVETEKVLGNMVPLRETIIMFYLANEGISLLENISEFIPLPDHFREVFQQMRKK</sequence>
<feature type="transmembrane region" description="Helical" evidence="6">
    <location>
        <begin position="29"/>
        <end position="49"/>
    </location>
</feature>
<comment type="caution">
    <text evidence="7">The sequence shown here is derived from an EMBL/GenBank/DDBJ whole genome shotgun (WGS) entry which is preliminary data.</text>
</comment>
<evidence type="ECO:0000256" key="2">
    <source>
        <dbReference type="ARBA" id="ARBA00022692"/>
    </source>
</evidence>
<dbReference type="AlphaFoldDB" id="A0A4P5PAA9"/>
<dbReference type="InterPro" id="IPR006480">
    <property type="entry name" value="Phage_holin_4_1"/>
</dbReference>
<evidence type="ECO:0000313" key="8">
    <source>
        <dbReference type="Proteomes" id="UP000290567"/>
    </source>
</evidence>
<evidence type="ECO:0000256" key="1">
    <source>
        <dbReference type="ARBA" id="ARBA00004141"/>
    </source>
</evidence>
<reference evidence="8" key="1">
    <citation type="submission" date="2019-02" db="EMBL/GenBank/DDBJ databases">
        <title>Draft genome sequence of Enterococcus sp. Gos25-1.</title>
        <authorList>
            <person name="Tanaka N."/>
            <person name="Shiwa Y."/>
            <person name="Fujita N."/>
        </authorList>
    </citation>
    <scope>NUCLEOTIDE SEQUENCE [LARGE SCALE GENOMIC DNA]</scope>
    <source>
        <strain evidence="8">Gos25-1</strain>
    </source>
</reference>
<protein>
    <submittedName>
        <fullName evidence="7">Holin</fullName>
    </submittedName>
</protein>
<dbReference type="Proteomes" id="UP000290567">
    <property type="component" value="Unassembled WGS sequence"/>
</dbReference>
<evidence type="ECO:0000256" key="4">
    <source>
        <dbReference type="ARBA" id="ARBA00023136"/>
    </source>
</evidence>
<keyword evidence="3 6" id="KW-1133">Transmembrane helix</keyword>
<dbReference type="EMBL" id="BJCC01000025">
    <property type="protein sequence ID" value="GCF95035.1"/>
    <property type="molecule type" value="Genomic_DNA"/>
</dbReference>
<dbReference type="Pfam" id="PF05105">
    <property type="entry name" value="Phage_holin_4_1"/>
    <property type="match status" value="1"/>
</dbReference>
<dbReference type="GO" id="GO:0016020">
    <property type="term" value="C:membrane"/>
    <property type="evidence" value="ECO:0007669"/>
    <property type="project" value="UniProtKB-SubCell"/>
</dbReference>